<keyword evidence="2" id="KW-0812">Transmembrane</keyword>
<keyword evidence="2" id="KW-1133">Transmembrane helix</keyword>
<evidence type="ECO:0000313" key="4">
    <source>
        <dbReference type="Proteomes" id="UP000248924"/>
    </source>
</evidence>
<feature type="region of interest" description="Disordered" evidence="1">
    <location>
        <begin position="51"/>
        <end position="72"/>
    </location>
</feature>
<accession>A0A2W2DA81</accession>
<keyword evidence="4" id="KW-1185">Reference proteome</keyword>
<keyword evidence="2" id="KW-0472">Membrane</keyword>
<evidence type="ECO:0008006" key="5">
    <source>
        <dbReference type="Google" id="ProtNLM"/>
    </source>
</evidence>
<dbReference type="EMBL" id="POTY01000310">
    <property type="protein sequence ID" value="PZG07733.1"/>
    <property type="molecule type" value="Genomic_DNA"/>
</dbReference>
<evidence type="ECO:0000313" key="3">
    <source>
        <dbReference type="EMBL" id="PZG07733.1"/>
    </source>
</evidence>
<evidence type="ECO:0000256" key="2">
    <source>
        <dbReference type="SAM" id="Phobius"/>
    </source>
</evidence>
<feature type="compositionally biased region" description="Basic and acidic residues" evidence="1">
    <location>
        <begin position="51"/>
        <end position="61"/>
    </location>
</feature>
<name>A0A2W2DA81_9ACTN</name>
<reference evidence="3 4" key="1">
    <citation type="submission" date="2018-01" db="EMBL/GenBank/DDBJ databases">
        <title>Draft genome sequence of Jishengella sp. NA12.</title>
        <authorList>
            <person name="Sahin N."/>
            <person name="Ay H."/>
            <person name="Saygin H."/>
        </authorList>
    </citation>
    <scope>NUCLEOTIDE SEQUENCE [LARGE SCALE GENOMIC DNA]</scope>
    <source>
        <strain evidence="3 4">NA12</strain>
    </source>
</reference>
<feature type="non-terminal residue" evidence="3">
    <location>
        <position position="1"/>
    </location>
</feature>
<organism evidence="3 4">
    <name type="scientific">Micromonospora craterilacus</name>
    <dbReference type="NCBI Taxonomy" id="1655439"/>
    <lineage>
        <taxon>Bacteria</taxon>
        <taxon>Bacillati</taxon>
        <taxon>Actinomycetota</taxon>
        <taxon>Actinomycetes</taxon>
        <taxon>Micromonosporales</taxon>
        <taxon>Micromonosporaceae</taxon>
        <taxon>Micromonospora</taxon>
    </lineage>
</organism>
<feature type="transmembrane region" description="Helical" evidence="2">
    <location>
        <begin position="17"/>
        <end position="36"/>
    </location>
</feature>
<proteinExistence type="predicted"/>
<protein>
    <recommendedName>
        <fullName evidence="5">DUF916 domain-containing protein</fullName>
    </recommendedName>
</protein>
<evidence type="ECO:0000256" key="1">
    <source>
        <dbReference type="SAM" id="MobiDB-lite"/>
    </source>
</evidence>
<gene>
    <name evidence="3" type="ORF">C1I95_30670</name>
</gene>
<comment type="caution">
    <text evidence="3">The sequence shown here is derived from an EMBL/GenBank/DDBJ whole genome shotgun (WGS) entry which is preliminary data.</text>
</comment>
<dbReference type="AlphaFoldDB" id="A0A2W2DA81"/>
<sequence>ADIRQTTTTVTVWTFPWSQLALAVILVALVLTVRFITRRRRQRLAQLLANAREEGRAESREATAVGRSAKSS</sequence>
<dbReference type="Proteomes" id="UP000248924">
    <property type="component" value="Unassembled WGS sequence"/>
</dbReference>